<dbReference type="InterPro" id="IPR014908">
    <property type="entry name" value="Nucleoporin_Nup133/Nup155_N"/>
</dbReference>
<reference evidence="12 13" key="1">
    <citation type="journal article" date="2018" name="BMC Genomics">
        <title>Comparative genome analyses reveal sequence features reflecting distinct modes of host-adaptation between dicot and monocot powdery mildew.</title>
        <authorList>
            <person name="Wu Y."/>
            <person name="Ma X."/>
            <person name="Pan Z."/>
            <person name="Kale S.D."/>
            <person name="Song Y."/>
            <person name="King H."/>
            <person name="Zhang Q."/>
            <person name="Presley C."/>
            <person name="Deng X."/>
            <person name="Wei C.I."/>
            <person name="Xiao S."/>
        </authorList>
    </citation>
    <scope>NUCLEOTIDE SEQUENCE [LARGE SCALE GENOMIC DNA]</scope>
    <source>
        <strain evidence="12">UCSC1</strain>
    </source>
</reference>
<dbReference type="FunFam" id="2.130.10.10:FF:001057">
    <property type="entry name" value="Nuclear pore complex subunit Nup133, putative"/>
    <property type="match status" value="1"/>
</dbReference>
<evidence type="ECO:0000259" key="11">
    <source>
        <dbReference type="Pfam" id="PF08801"/>
    </source>
</evidence>
<evidence type="ECO:0000256" key="3">
    <source>
        <dbReference type="ARBA" id="ARBA00022448"/>
    </source>
</evidence>
<comment type="similarity">
    <text evidence="2">Belongs to the nucleoporin Nup133 family.</text>
</comment>
<protein>
    <submittedName>
        <fullName evidence="12">Nucleoporin NUP133</fullName>
    </submittedName>
</protein>
<accession>A0A420J0Y2</accession>
<dbReference type="OrthoDB" id="103454at2759"/>
<dbReference type="Gene3D" id="2.130.10.10">
    <property type="entry name" value="YVTN repeat-like/Quinoprotein amine dehydrogenase"/>
    <property type="match status" value="1"/>
</dbReference>
<evidence type="ECO:0000256" key="2">
    <source>
        <dbReference type="ARBA" id="ARBA00005569"/>
    </source>
</evidence>
<dbReference type="GO" id="GO:0031080">
    <property type="term" value="C:nuclear pore outer ring"/>
    <property type="evidence" value="ECO:0007669"/>
    <property type="project" value="TreeGrafter"/>
</dbReference>
<keyword evidence="6" id="KW-0811">Translocation</keyword>
<comment type="subcellular location">
    <subcellularLocation>
        <location evidence="1">Nucleus envelope</location>
    </subcellularLocation>
</comment>
<gene>
    <name evidence="12" type="ORF">GcC1_036003</name>
</gene>
<dbReference type="EMBL" id="MCBR01003639">
    <property type="protein sequence ID" value="RKF80446.1"/>
    <property type="molecule type" value="Genomic_DNA"/>
</dbReference>
<feature type="compositionally biased region" description="Polar residues" evidence="9">
    <location>
        <begin position="32"/>
        <end position="47"/>
    </location>
</feature>
<feature type="domain" description="Nucleoporin Nup133/Nup155-like C-terminal" evidence="10">
    <location>
        <begin position="654"/>
        <end position="1292"/>
    </location>
</feature>
<organism evidence="12 13">
    <name type="scientific">Golovinomyces cichoracearum</name>
    <dbReference type="NCBI Taxonomy" id="62708"/>
    <lineage>
        <taxon>Eukaryota</taxon>
        <taxon>Fungi</taxon>
        <taxon>Dikarya</taxon>
        <taxon>Ascomycota</taxon>
        <taxon>Pezizomycotina</taxon>
        <taxon>Leotiomycetes</taxon>
        <taxon>Erysiphales</taxon>
        <taxon>Erysiphaceae</taxon>
        <taxon>Golovinomyces</taxon>
    </lineage>
</organism>
<keyword evidence="7" id="KW-0539">Nucleus</keyword>
<dbReference type="PANTHER" id="PTHR13405">
    <property type="entry name" value="NUCLEAR PORE COMPLEX PROTEIN NUP133"/>
    <property type="match status" value="1"/>
</dbReference>
<evidence type="ECO:0000256" key="7">
    <source>
        <dbReference type="ARBA" id="ARBA00023242"/>
    </source>
</evidence>
<dbReference type="GO" id="GO:0017056">
    <property type="term" value="F:structural constituent of nuclear pore"/>
    <property type="evidence" value="ECO:0007669"/>
    <property type="project" value="InterPro"/>
</dbReference>
<dbReference type="GO" id="GO:0000972">
    <property type="term" value="P:transcription-dependent tethering of RNA polymerase II gene DNA at nuclear periphery"/>
    <property type="evidence" value="ECO:0007669"/>
    <property type="project" value="TreeGrafter"/>
</dbReference>
<dbReference type="GO" id="GO:0016973">
    <property type="term" value="P:poly(A)+ mRNA export from nucleus"/>
    <property type="evidence" value="ECO:0007669"/>
    <property type="project" value="TreeGrafter"/>
</dbReference>
<dbReference type="GO" id="GO:0006606">
    <property type="term" value="P:protein import into nucleus"/>
    <property type="evidence" value="ECO:0007669"/>
    <property type="project" value="TreeGrafter"/>
</dbReference>
<dbReference type="InterPro" id="IPR007187">
    <property type="entry name" value="Nucleoporin_Nup133/Nup155_C"/>
</dbReference>
<dbReference type="PANTHER" id="PTHR13405:SF11">
    <property type="entry name" value="NUCLEAR PORE COMPLEX PROTEIN NUP133"/>
    <property type="match status" value="1"/>
</dbReference>
<keyword evidence="5" id="KW-0653">Protein transport</keyword>
<dbReference type="Proteomes" id="UP000285405">
    <property type="component" value="Unassembled WGS sequence"/>
</dbReference>
<dbReference type="InterPro" id="IPR037624">
    <property type="entry name" value="Nup133-like"/>
</dbReference>
<dbReference type="Pfam" id="PF08801">
    <property type="entry name" value="Nucleoporin_N"/>
    <property type="match status" value="1"/>
</dbReference>
<evidence type="ECO:0000313" key="12">
    <source>
        <dbReference type="EMBL" id="RKF80446.1"/>
    </source>
</evidence>
<evidence type="ECO:0000313" key="13">
    <source>
        <dbReference type="Proteomes" id="UP000285405"/>
    </source>
</evidence>
<evidence type="ECO:0000256" key="1">
    <source>
        <dbReference type="ARBA" id="ARBA00004259"/>
    </source>
</evidence>
<feature type="region of interest" description="Disordered" evidence="9">
    <location>
        <begin position="1"/>
        <end position="58"/>
    </location>
</feature>
<dbReference type="Pfam" id="PF03177">
    <property type="entry name" value="Nucleoporin_C"/>
    <property type="match status" value="1"/>
</dbReference>
<keyword evidence="4" id="KW-0509">mRNA transport</keyword>
<dbReference type="SUPFAM" id="SSF117289">
    <property type="entry name" value="Nucleoporin domain"/>
    <property type="match status" value="1"/>
</dbReference>
<evidence type="ECO:0000256" key="5">
    <source>
        <dbReference type="ARBA" id="ARBA00022927"/>
    </source>
</evidence>
<dbReference type="Gene3D" id="1.20.58.1380">
    <property type="match status" value="1"/>
</dbReference>
<keyword evidence="3" id="KW-0813">Transport</keyword>
<evidence type="ECO:0000256" key="4">
    <source>
        <dbReference type="ARBA" id="ARBA00022816"/>
    </source>
</evidence>
<dbReference type="InterPro" id="IPR015943">
    <property type="entry name" value="WD40/YVTN_repeat-like_dom_sf"/>
</dbReference>
<sequence length="1366" mass="155011">MFSPPRTSRRRQRPLSSELSFSEPKSKRRRSAITQKNTLSFENTSKPQETEEKNVKKTAVVQTKKDGSSGRELAVRGKKMRLGDRELKGDGSILLSSNDMYTVAKLPALPDRLKSESEKKSRQHGSFNSRNGYALVLTHTHAFVWLYSVNSSSPETFMFTLDQSSNLTSGPLPIGSLVSASASSSIPGLVVVIPSTGKVTYWESVSSAATYDLKLQKNGVELTIPGLSFGETVVQLLNAESAGFILALSSGRIAYMNVRDGHGRPSISVQFLRIGSSAITGGILGSIRNVLLSSTTKGDIAAIRAAPAEKVGERDITMITTKGKIQYWKLFRGGHISSLKEYDIRVSIFDAVKNINPGISSLPVESFEIIDFTFIPKSTTNVGSTRIETEDIDLIILSSFIDRHHTNYFLARVRLKQNELEVKKVLPIKSYTTPINHNATSKTMIFLPKPALIAFIVFDKAVAVISVTNLLDEREFQNGEENHPQGITYDDVIDFRNEIDVEVVGSGMEQQNESNLVDDPKSLHLKVKNPAVVLLLRGGGVLRISAIDVARLSSSNPQQVNAKMKLEQAIFFGSLNQNPLSFTVRTEQRFSDEEYSSAALSLSSEILRSTTPYISSIAASIEQNLQKRSTALHNLAKFLCRSEVKLDRVTKWRLLFNAEKLKAASLVWKRYDSAMKTKGSGDKRSLLLEVVESIHEDDKSKSVSDADELDRVRQWFIKDICNMETALPWAYQVIKRFWRDESNENELLKMVSEANDLVIGALQSAFEFRALNLDLYGLSSEDIEDGVLTNGYKGLPEFWTSTIFLVENTRMHTQLVIVYLDNYYQEKKIDSKVPILIDKIKSDCYYLLDVTIRSNTERIRWCSAQDSQKYKNEAEVINREQSEAQNTFISALASLGLPDEAMDLAEKHQLLTVLASLIKLDLDSCDRLINSKPAPRDFNNLIMRRHLIQSRLQNLFLKFGTLWATAWCEIFLVNSIEGQLFDSMSTQQEYLTKFLRSKLEYAKISWINDVIRERDFENASQALLDHGLKVEDNFWCKKITLSIGKLTLLASQGNDDTSSRRPELILTEAQLGLIDIQEEVFEFVSPVISDALDETAEQQFVIEFFENRSLEKQITFQSSFQKAILKLIKHETMSALELVDLLTIMDAGLHTEHHKFFSCRQFYLALKTISIEPPHGDQSLVQRIIWRRCMLRDDWAEINNTNMKHDEEVAAQSRATILYQTLMMCFKSHLFEKDPNIKPISPQESLGAGTEDLEFRYRRLDISLREKIMKDMQTEDHSLKRLIDRCRLNEWHMTVLDLVKQDLENQIREEEEDTKTEQEAADELTLIEESLQRKESSKVESLLQLKSRYKLRIRTEGFSANHHESI</sequence>
<proteinExistence type="inferred from homology"/>
<evidence type="ECO:0000256" key="6">
    <source>
        <dbReference type="ARBA" id="ARBA00023010"/>
    </source>
</evidence>
<evidence type="ECO:0000256" key="8">
    <source>
        <dbReference type="SAM" id="Coils"/>
    </source>
</evidence>
<keyword evidence="8" id="KW-0175">Coiled coil</keyword>
<name>A0A420J0Y2_9PEZI</name>
<feature type="domain" description="Nucleoporin Nup133/Nup155-like N-terminal" evidence="11">
    <location>
        <begin position="97"/>
        <end position="543"/>
    </location>
</feature>
<feature type="coiled-coil region" evidence="8">
    <location>
        <begin position="1293"/>
        <end position="1320"/>
    </location>
</feature>
<evidence type="ECO:0000256" key="9">
    <source>
        <dbReference type="SAM" id="MobiDB-lite"/>
    </source>
</evidence>
<comment type="caution">
    <text evidence="12">The sequence shown here is derived from an EMBL/GenBank/DDBJ whole genome shotgun (WGS) entry which is preliminary data.</text>
</comment>
<evidence type="ECO:0000259" key="10">
    <source>
        <dbReference type="Pfam" id="PF03177"/>
    </source>
</evidence>